<proteinExistence type="predicted"/>
<dbReference type="AlphaFoldDB" id="A0AAV4N5J8"/>
<organism evidence="1 2">
    <name type="scientific">Caerostris darwini</name>
    <dbReference type="NCBI Taxonomy" id="1538125"/>
    <lineage>
        <taxon>Eukaryota</taxon>
        <taxon>Metazoa</taxon>
        <taxon>Ecdysozoa</taxon>
        <taxon>Arthropoda</taxon>
        <taxon>Chelicerata</taxon>
        <taxon>Arachnida</taxon>
        <taxon>Araneae</taxon>
        <taxon>Araneomorphae</taxon>
        <taxon>Entelegynae</taxon>
        <taxon>Araneoidea</taxon>
        <taxon>Araneidae</taxon>
        <taxon>Caerostris</taxon>
    </lineage>
</organism>
<reference evidence="1 2" key="1">
    <citation type="submission" date="2021-06" db="EMBL/GenBank/DDBJ databases">
        <title>Caerostris darwini draft genome.</title>
        <authorList>
            <person name="Kono N."/>
            <person name="Arakawa K."/>
        </authorList>
    </citation>
    <scope>NUCLEOTIDE SEQUENCE [LARGE SCALE GENOMIC DNA]</scope>
</reference>
<comment type="caution">
    <text evidence="1">The sequence shown here is derived from an EMBL/GenBank/DDBJ whole genome shotgun (WGS) entry which is preliminary data.</text>
</comment>
<dbReference type="Proteomes" id="UP001054837">
    <property type="component" value="Unassembled WGS sequence"/>
</dbReference>
<sequence length="104" mass="11077">MGLGSGRYQVTLVFLMRELPSKRPLANEASLGDRSWTAPGFEVCVTGGSLASNRTRVRALLSGPKLQVLCDAEVCQEYSGGIKKMIGLATMDGYACINIVSCSC</sequence>
<keyword evidence="2" id="KW-1185">Reference proteome</keyword>
<name>A0AAV4N5J8_9ARAC</name>
<accession>A0AAV4N5J8</accession>
<dbReference type="EMBL" id="BPLQ01001202">
    <property type="protein sequence ID" value="GIX79624.1"/>
    <property type="molecule type" value="Genomic_DNA"/>
</dbReference>
<evidence type="ECO:0000313" key="1">
    <source>
        <dbReference type="EMBL" id="GIX79624.1"/>
    </source>
</evidence>
<evidence type="ECO:0000313" key="2">
    <source>
        <dbReference type="Proteomes" id="UP001054837"/>
    </source>
</evidence>
<gene>
    <name evidence="1" type="ORF">CDAR_4141</name>
</gene>
<protein>
    <submittedName>
        <fullName evidence="1">Uncharacterized protein</fullName>
    </submittedName>
</protein>